<dbReference type="PANTHER" id="PTHR44688">
    <property type="entry name" value="DNA-BINDING TRANSCRIPTIONAL ACTIVATOR DEVR_DOSR"/>
    <property type="match status" value="1"/>
</dbReference>
<dbReference type="InterPro" id="IPR016032">
    <property type="entry name" value="Sig_transdc_resp-reg_C-effctor"/>
</dbReference>
<name>A0A410G7J4_9FLAO</name>
<dbReference type="OrthoDB" id="965844at2"/>
<gene>
    <name evidence="5" type="ORF">EI546_13600</name>
</gene>
<dbReference type="GO" id="GO:0006355">
    <property type="term" value="P:regulation of DNA-templated transcription"/>
    <property type="evidence" value="ECO:0007669"/>
    <property type="project" value="InterPro"/>
</dbReference>
<dbReference type="InterPro" id="IPR000792">
    <property type="entry name" value="Tscrpt_reg_LuxR_C"/>
</dbReference>
<feature type="domain" description="HTH luxR-type" evidence="4">
    <location>
        <begin position="82"/>
        <end position="149"/>
    </location>
</feature>
<accession>A0A410G7J4</accession>
<keyword evidence="6" id="KW-1185">Reference proteome</keyword>
<evidence type="ECO:0000313" key="5">
    <source>
        <dbReference type="EMBL" id="QAA83264.1"/>
    </source>
</evidence>
<dbReference type="PANTHER" id="PTHR44688:SF16">
    <property type="entry name" value="DNA-BINDING TRANSCRIPTIONAL ACTIVATOR DEVR_DOSR"/>
    <property type="match status" value="1"/>
</dbReference>
<evidence type="ECO:0000256" key="2">
    <source>
        <dbReference type="ARBA" id="ARBA00023125"/>
    </source>
</evidence>
<evidence type="ECO:0000256" key="1">
    <source>
        <dbReference type="ARBA" id="ARBA00023015"/>
    </source>
</evidence>
<dbReference type="PROSITE" id="PS00622">
    <property type="entry name" value="HTH_LUXR_1"/>
    <property type="match status" value="1"/>
</dbReference>
<dbReference type="PROSITE" id="PS50043">
    <property type="entry name" value="HTH_LUXR_2"/>
    <property type="match status" value="1"/>
</dbReference>
<protein>
    <submittedName>
        <fullName evidence="5">LuxR family transcriptional regulator</fullName>
    </submittedName>
</protein>
<dbReference type="KEGG" id="aev:EI546_13600"/>
<organism evidence="5 6">
    <name type="scientific">Aequorivita ciconiae</name>
    <dbReference type="NCBI Taxonomy" id="2494375"/>
    <lineage>
        <taxon>Bacteria</taxon>
        <taxon>Pseudomonadati</taxon>
        <taxon>Bacteroidota</taxon>
        <taxon>Flavobacteriia</taxon>
        <taxon>Flavobacteriales</taxon>
        <taxon>Flavobacteriaceae</taxon>
        <taxon>Aequorivita</taxon>
    </lineage>
</organism>
<keyword evidence="1" id="KW-0805">Transcription regulation</keyword>
<sequence>MGISRYLENEDFSQQYNFFQRVKLHGETDYKWFYSVCKMFSVPENSVTAQKLVVLSNPLEGVGVTISKVNQLLDENIYIKNNYRVFATLTKSEKRIIALLVHGKSSRDIAEELSLSIHTVSTHRKNIIRKTQCTTFAALLKFAMAFEVY</sequence>
<dbReference type="SUPFAM" id="SSF46894">
    <property type="entry name" value="C-terminal effector domain of the bipartite response regulators"/>
    <property type="match status" value="1"/>
</dbReference>
<reference evidence="5 6" key="1">
    <citation type="submission" date="2019-01" db="EMBL/GenBank/DDBJ databases">
        <title>Complete genome sequencing of Aequorivita sp. H23M31.</title>
        <authorList>
            <person name="Bae J.-W."/>
        </authorList>
    </citation>
    <scope>NUCLEOTIDE SEQUENCE [LARGE SCALE GENOMIC DNA]</scope>
    <source>
        <strain evidence="5 6">H23M31</strain>
    </source>
</reference>
<proteinExistence type="predicted"/>
<dbReference type="Pfam" id="PF00196">
    <property type="entry name" value="GerE"/>
    <property type="match status" value="1"/>
</dbReference>
<dbReference type="EMBL" id="CP034951">
    <property type="protein sequence ID" value="QAA83264.1"/>
    <property type="molecule type" value="Genomic_DNA"/>
</dbReference>
<dbReference type="SMART" id="SM00421">
    <property type="entry name" value="HTH_LUXR"/>
    <property type="match status" value="1"/>
</dbReference>
<evidence type="ECO:0000259" key="4">
    <source>
        <dbReference type="PROSITE" id="PS50043"/>
    </source>
</evidence>
<dbReference type="PRINTS" id="PR00038">
    <property type="entry name" value="HTHLUXR"/>
</dbReference>
<dbReference type="CDD" id="cd06170">
    <property type="entry name" value="LuxR_C_like"/>
    <property type="match status" value="1"/>
</dbReference>
<dbReference type="InterPro" id="IPR036388">
    <property type="entry name" value="WH-like_DNA-bd_sf"/>
</dbReference>
<dbReference type="Gene3D" id="1.10.10.10">
    <property type="entry name" value="Winged helix-like DNA-binding domain superfamily/Winged helix DNA-binding domain"/>
    <property type="match status" value="1"/>
</dbReference>
<dbReference type="GO" id="GO:0003677">
    <property type="term" value="F:DNA binding"/>
    <property type="evidence" value="ECO:0007669"/>
    <property type="project" value="UniProtKB-KW"/>
</dbReference>
<keyword evidence="3" id="KW-0804">Transcription</keyword>
<evidence type="ECO:0000256" key="3">
    <source>
        <dbReference type="ARBA" id="ARBA00023163"/>
    </source>
</evidence>
<dbReference type="Proteomes" id="UP000285517">
    <property type="component" value="Chromosome"/>
</dbReference>
<keyword evidence="2" id="KW-0238">DNA-binding</keyword>
<dbReference type="AlphaFoldDB" id="A0A410G7J4"/>
<evidence type="ECO:0000313" key="6">
    <source>
        <dbReference type="Proteomes" id="UP000285517"/>
    </source>
</evidence>